<organism evidence="1 2">
    <name type="scientific">Kaistia soli DSM 19436</name>
    <dbReference type="NCBI Taxonomy" id="1122133"/>
    <lineage>
        <taxon>Bacteria</taxon>
        <taxon>Pseudomonadati</taxon>
        <taxon>Pseudomonadota</taxon>
        <taxon>Alphaproteobacteria</taxon>
        <taxon>Hyphomicrobiales</taxon>
        <taxon>Kaistiaceae</taxon>
        <taxon>Kaistia</taxon>
    </lineage>
</organism>
<proteinExistence type="predicted"/>
<dbReference type="STRING" id="1122133.SAMN02745157_0203"/>
<evidence type="ECO:0000313" key="2">
    <source>
        <dbReference type="Proteomes" id="UP000184485"/>
    </source>
</evidence>
<accession>A0A1M5PPM2</accession>
<gene>
    <name evidence="1" type="ORF">SAMN02745157_0203</name>
</gene>
<dbReference type="RefSeq" id="WP_084527968.1">
    <property type="nucleotide sequence ID" value="NZ_FQUP01000012.1"/>
</dbReference>
<evidence type="ECO:0000313" key="1">
    <source>
        <dbReference type="EMBL" id="SHH03694.1"/>
    </source>
</evidence>
<dbReference type="AlphaFoldDB" id="A0A1M5PPM2"/>
<dbReference type="Pfam" id="PF05521">
    <property type="entry name" value="Phage_HCP"/>
    <property type="match status" value="1"/>
</dbReference>
<sequence>MTIRAGLLAHTIAIERSAVTVDDAGRPVTTWSAIATRRAELVERTIAEMQHDSGTLSESTLILRVRWLADLRREDQVVFAGEPYRVIKISEPERCVELELECRRIEP</sequence>
<dbReference type="Proteomes" id="UP000184485">
    <property type="component" value="Unassembled WGS sequence"/>
</dbReference>
<dbReference type="Gene3D" id="2.40.10.270">
    <property type="entry name" value="Bacteriophage SPP1 head-tail adaptor protein"/>
    <property type="match status" value="1"/>
</dbReference>
<dbReference type="EMBL" id="FQUP01000012">
    <property type="protein sequence ID" value="SHH03694.1"/>
    <property type="molecule type" value="Genomic_DNA"/>
</dbReference>
<keyword evidence="2" id="KW-1185">Reference proteome</keyword>
<dbReference type="OrthoDB" id="7478737at2"/>
<dbReference type="InterPro" id="IPR008767">
    <property type="entry name" value="Phage_SPP1_head-tail_adaptor"/>
</dbReference>
<protein>
    <submittedName>
        <fullName evidence="1">Phage head-tail adaptor, putative, SPP1 family</fullName>
    </submittedName>
</protein>
<reference evidence="1 2" key="1">
    <citation type="submission" date="2016-11" db="EMBL/GenBank/DDBJ databases">
        <authorList>
            <person name="Jaros S."/>
            <person name="Januszkiewicz K."/>
            <person name="Wedrychowicz H."/>
        </authorList>
    </citation>
    <scope>NUCLEOTIDE SEQUENCE [LARGE SCALE GENOMIC DNA]</scope>
    <source>
        <strain evidence="1 2">DSM 19436</strain>
    </source>
</reference>
<dbReference type="InterPro" id="IPR038666">
    <property type="entry name" value="SSP1_head-tail_sf"/>
</dbReference>
<name>A0A1M5PPM2_9HYPH</name>
<dbReference type="NCBIfam" id="TIGR01563">
    <property type="entry name" value="gp16_SPP1"/>
    <property type="match status" value="1"/>
</dbReference>